<dbReference type="KEGG" id="bbd:Belba_3654"/>
<protein>
    <submittedName>
        <fullName evidence="1">Uncharacterized protein</fullName>
    </submittedName>
</protein>
<organism evidence="1 2">
    <name type="scientific">Belliella baltica (strain DSM 15883 / CIP 108006 / LMG 21964 / BA134)</name>
    <dbReference type="NCBI Taxonomy" id="866536"/>
    <lineage>
        <taxon>Bacteria</taxon>
        <taxon>Pseudomonadati</taxon>
        <taxon>Bacteroidota</taxon>
        <taxon>Cytophagia</taxon>
        <taxon>Cytophagales</taxon>
        <taxon>Cyclobacteriaceae</taxon>
        <taxon>Belliella</taxon>
    </lineage>
</organism>
<dbReference type="RefSeq" id="WP_014774079.1">
    <property type="nucleotide sequence ID" value="NC_018010.1"/>
</dbReference>
<dbReference type="OrthoDB" id="680449at2"/>
<name>I3ZA77_BELBD</name>
<evidence type="ECO:0000313" key="2">
    <source>
        <dbReference type="Proteomes" id="UP000006050"/>
    </source>
</evidence>
<keyword evidence="2" id="KW-1185">Reference proteome</keyword>
<dbReference type="Proteomes" id="UP000006050">
    <property type="component" value="Chromosome"/>
</dbReference>
<dbReference type="AlphaFoldDB" id="I3ZA77"/>
<evidence type="ECO:0000313" key="1">
    <source>
        <dbReference type="EMBL" id="AFL86145.1"/>
    </source>
</evidence>
<proteinExistence type="predicted"/>
<dbReference type="STRING" id="866536.Belba_3654"/>
<sequence>MNKTEEKIKALASENPVSRWREKVEFRKANKSRLKNAAKAALRVLDALDQNAYTYVLQLKSSKGDFLCFQ</sequence>
<gene>
    <name evidence="1" type="ordered locus">Belba_3654</name>
</gene>
<dbReference type="HOGENOM" id="CLU_2749612_0_0_10"/>
<dbReference type="EMBL" id="CP003281">
    <property type="protein sequence ID" value="AFL86145.1"/>
    <property type="molecule type" value="Genomic_DNA"/>
</dbReference>
<reference evidence="2" key="1">
    <citation type="submission" date="2012-06" db="EMBL/GenBank/DDBJ databases">
        <title>The complete genome of Belliella baltica DSM 15883.</title>
        <authorList>
            <person name="Lucas S."/>
            <person name="Copeland A."/>
            <person name="Lapidus A."/>
            <person name="Goodwin L."/>
            <person name="Pitluck S."/>
            <person name="Peters L."/>
            <person name="Mikhailova N."/>
            <person name="Davenport K."/>
            <person name="Kyrpides N."/>
            <person name="Mavromatis K."/>
            <person name="Pagani I."/>
            <person name="Ivanova N."/>
            <person name="Ovchinnikova G."/>
            <person name="Zeytun A."/>
            <person name="Detter J.C."/>
            <person name="Han C."/>
            <person name="Land M."/>
            <person name="Hauser L."/>
            <person name="Markowitz V."/>
            <person name="Cheng J.-F."/>
            <person name="Hugenholtz P."/>
            <person name="Woyke T."/>
            <person name="Wu D."/>
            <person name="Tindall B."/>
            <person name="Pomrenke H."/>
            <person name="Brambilla E."/>
            <person name="Klenk H.-P."/>
            <person name="Eisen J.A."/>
        </authorList>
    </citation>
    <scope>NUCLEOTIDE SEQUENCE [LARGE SCALE GENOMIC DNA]</scope>
    <source>
        <strain evidence="2">DSM 15883 / CIP 108006 / LMG 21964 / BA134</strain>
    </source>
</reference>
<accession>I3ZA77</accession>